<protein>
    <submittedName>
        <fullName evidence="2">Uncharacterized protein</fullName>
    </submittedName>
</protein>
<organism evidence="2 3">
    <name type="scientific">Ensete ventricosum</name>
    <name type="common">Abyssinian banana</name>
    <name type="synonym">Musa ensete</name>
    <dbReference type="NCBI Taxonomy" id="4639"/>
    <lineage>
        <taxon>Eukaryota</taxon>
        <taxon>Viridiplantae</taxon>
        <taxon>Streptophyta</taxon>
        <taxon>Embryophyta</taxon>
        <taxon>Tracheophyta</taxon>
        <taxon>Spermatophyta</taxon>
        <taxon>Magnoliopsida</taxon>
        <taxon>Liliopsida</taxon>
        <taxon>Zingiberales</taxon>
        <taxon>Musaceae</taxon>
        <taxon>Ensete</taxon>
    </lineage>
</organism>
<evidence type="ECO:0000313" key="3">
    <source>
        <dbReference type="Proteomes" id="UP000287651"/>
    </source>
</evidence>
<feature type="region of interest" description="Disordered" evidence="1">
    <location>
        <begin position="79"/>
        <end position="109"/>
    </location>
</feature>
<feature type="non-terminal residue" evidence="2">
    <location>
        <position position="1"/>
    </location>
</feature>
<dbReference type="EMBL" id="AMZH03006052">
    <property type="protein sequence ID" value="RRT64793.1"/>
    <property type="molecule type" value="Genomic_DNA"/>
</dbReference>
<evidence type="ECO:0000256" key="1">
    <source>
        <dbReference type="SAM" id="MobiDB-lite"/>
    </source>
</evidence>
<gene>
    <name evidence="2" type="ORF">B296_00033034</name>
</gene>
<evidence type="ECO:0000313" key="2">
    <source>
        <dbReference type="EMBL" id="RRT64793.1"/>
    </source>
</evidence>
<reference evidence="2 3" key="1">
    <citation type="journal article" date="2014" name="Agronomy (Basel)">
        <title>A Draft Genome Sequence for Ensete ventricosum, the Drought-Tolerant Tree Against Hunger.</title>
        <authorList>
            <person name="Harrison J."/>
            <person name="Moore K.A."/>
            <person name="Paszkiewicz K."/>
            <person name="Jones T."/>
            <person name="Grant M."/>
            <person name="Ambacheew D."/>
            <person name="Muzemil S."/>
            <person name="Studholme D.J."/>
        </authorList>
    </citation>
    <scope>NUCLEOTIDE SEQUENCE [LARGE SCALE GENOMIC DNA]</scope>
</reference>
<proteinExistence type="predicted"/>
<dbReference type="AlphaFoldDB" id="A0A426ZLA9"/>
<name>A0A426ZLA9_ENSVE</name>
<sequence length="109" mass="12136">LGCGRGQMPRCERIPPRFCSVRPPISVPIGKCQYGRPPRGRTSRARCRWIFTSEARRLELRGLIMMACELRLGKKDAFDAPSPGRAHQDGLHPRAVEAGTSSLSVQYDS</sequence>
<accession>A0A426ZLA9</accession>
<dbReference type="Proteomes" id="UP000287651">
    <property type="component" value="Unassembled WGS sequence"/>
</dbReference>
<comment type="caution">
    <text evidence="2">The sequence shown here is derived from an EMBL/GenBank/DDBJ whole genome shotgun (WGS) entry which is preliminary data.</text>
</comment>
<feature type="compositionally biased region" description="Basic and acidic residues" evidence="1">
    <location>
        <begin position="86"/>
        <end position="95"/>
    </location>
</feature>
<feature type="compositionally biased region" description="Polar residues" evidence="1">
    <location>
        <begin position="99"/>
        <end position="109"/>
    </location>
</feature>